<gene>
    <name evidence="1" type="ordered locus">ZPR_1484</name>
</gene>
<evidence type="ECO:0000313" key="2">
    <source>
        <dbReference type="Proteomes" id="UP000001654"/>
    </source>
</evidence>
<reference evidence="1 2" key="1">
    <citation type="journal article" date="2010" name="BMC Genomics">
        <title>The complete genome of Zunongwangia profunda SM-A87 reveals its adaptation to the deep-sea environment and ecological role in sedimentary organic nitrogen degradation.</title>
        <authorList>
            <person name="Qin Q.L."/>
            <person name="Zhang X.Y."/>
            <person name="Wang X.M."/>
            <person name="Liu G.M."/>
            <person name="Chen X.L."/>
            <person name="Xie B.B."/>
            <person name="Dang H.Y."/>
            <person name="Zhou B.C."/>
            <person name="Yu J."/>
            <person name="Zhang Y.Z."/>
        </authorList>
    </citation>
    <scope>NUCLEOTIDE SEQUENCE [LARGE SCALE GENOMIC DNA]</scope>
    <source>
        <strain evidence="2">DSM 18752 / CCTCC AB 206139 / SM-A87</strain>
    </source>
</reference>
<sequence length="38" mass="4292">MPLVGKGKTYGLDVAALGDNWKSLELILKVMIYHLFEQ</sequence>
<keyword evidence="2" id="KW-1185">Reference proteome</keyword>
<name>D5BKD9_ZUNPS</name>
<organism evidence="1 2">
    <name type="scientific">Zunongwangia profunda (strain DSM 18752 / CCTCC AB 206139 / SM-A87)</name>
    <name type="common">Wangia profunda</name>
    <dbReference type="NCBI Taxonomy" id="655815"/>
    <lineage>
        <taxon>Bacteria</taxon>
        <taxon>Pseudomonadati</taxon>
        <taxon>Bacteroidota</taxon>
        <taxon>Flavobacteriia</taxon>
        <taxon>Flavobacteriales</taxon>
        <taxon>Flavobacteriaceae</taxon>
        <taxon>Zunongwangia</taxon>
    </lineage>
</organism>
<dbReference type="Proteomes" id="UP000001654">
    <property type="component" value="Chromosome"/>
</dbReference>
<protein>
    <submittedName>
        <fullName evidence="1">Uncharacterized protein</fullName>
    </submittedName>
</protein>
<dbReference type="EMBL" id="CP001650">
    <property type="protein sequence ID" value="ADF51819.1"/>
    <property type="molecule type" value="Genomic_DNA"/>
</dbReference>
<dbReference type="HOGENOM" id="CLU_3335262_0_0_10"/>
<dbReference type="KEGG" id="zpr:ZPR_1484"/>
<proteinExistence type="predicted"/>
<evidence type="ECO:0000313" key="1">
    <source>
        <dbReference type="EMBL" id="ADF51819.1"/>
    </source>
</evidence>
<accession>D5BKD9</accession>
<dbReference type="AlphaFoldDB" id="D5BKD9"/>
<dbReference type="STRING" id="655815.ZPR_1484"/>